<accession>A0A6P9AEQ2</accession>
<dbReference type="InParanoid" id="A0A6P9AEQ2"/>
<name>A0A6P9AEQ2_THRPL</name>
<reference evidence="3" key="1">
    <citation type="submission" date="2025-08" db="UniProtKB">
        <authorList>
            <consortium name="RefSeq"/>
        </authorList>
    </citation>
    <scope>IDENTIFICATION</scope>
    <source>
        <tissue evidence="3">Total insect</tissue>
    </source>
</reference>
<dbReference type="KEGG" id="tpal:117653974"/>
<protein>
    <submittedName>
        <fullName evidence="3">Uncharacterized protein LOC117653974</fullName>
    </submittedName>
</protein>
<sequence>MMSSPSLDVIAKRRYHKQKHRKSRKKSCLGREVQGKTIPPPKISKRLTSGFCFRGAVVTSSHSRNPRGVNAIKTRKSSTDYDLHCLLKAAKSHVVSDHSQSPSTGISAAEDIDDPIENHPSISSYKQKPSKQRASIEIDVDTGTSCGNRVPFGHEEQDSETTMQVEQVPIYKQDNSGHLRKQYHISSAKDHNTDFNNSSENSSTHAKPKPHISSYQKFAVGIVEEVVSEKKKQFPNLGLSKQIKQELINIYQRTKNASDMTKNAPAKQMPIPQYCNSEHCEAESENQLLPQTRKVNPGIPDYKSGMGQKSFKERTVEAWIEAIPQGSADKNERLQKYQGTKPKCERSSKQTESDFMENVKKGHNIFKPYSCTSKEEIPPLWFTDVKSPSFSPFLNTGKKAASGQVALPHESQDSHKNKLNCMKLNFNFPLEKEQRCRNPPRALQSWTTWFKGNDDIVDQRQPDSPIYPSPLFMFDQPPYKKTNVTLKEGSTSVGTHHQTKTIEHKSSVWSQFPKFLKKDEKEVFKGIHGQKEMFSYNQNESKLKENVEPTRHERIVKNQSPAYIHFSPRKMF</sequence>
<feature type="compositionally biased region" description="Basic residues" evidence="1">
    <location>
        <begin position="12"/>
        <end position="28"/>
    </location>
</feature>
<feature type="region of interest" description="Disordered" evidence="1">
    <location>
        <begin position="189"/>
        <end position="211"/>
    </location>
</feature>
<feature type="compositionally biased region" description="Polar residues" evidence="1">
    <location>
        <begin position="194"/>
        <end position="205"/>
    </location>
</feature>
<dbReference type="Proteomes" id="UP000515158">
    <property type="component" value="Unplaced"/>
</dbReference>
<evidence type="ECO:0000313" key="3">
    <source>
        <dbReference type="RefSeq" id="XP_034255950.1"/>
    </source>
</evidence>
<feature type="compositionally biased region" description="Polar residues" evidence="1">
    <location>
        <begin position="97"/>
        <end position="106"/>
    </location>
</feature>
<evidence type="ECO:0000313" key="2">
    <source>
        <dbReference type="Proteomes" id="UP000515158"/>
    </source>
</evidence>
<dbReference type="GeneID" id="117653974"/>
<feature type="region of interest" description="Disordered" evidence="1">
    <location>
        <begin position="1"/>
        <end position="42"/>
    </location>
</feature>
<proteinExistence type="predicted"/>
<dbReference type="RefSeq" id="XP_034255950.1">
    <property type="nucleotide sequence ID" value="XM_034400059.1"/>
</dbReference>
<evidence type="ECO:0000256" key="1">
    <source>
        <dbReference type="SAM" id="MobiDB-lite"/>
    </source>
</evidence>
<dbReference type="AlphaFoldDB" id="A0A6P9AEQ2"/>
<gene>
    <name evidence="3" type="primary">LOC117653974</name>
</gene>
<organism evidence="3">
    <name type="scientific">Thrips palmi</name>
    <name type="common">Melon thrips</name>
    <dbReference type="NCBI Taxonomy" id="161013"/>
    <lineage>
        <taxon>Eukaryota</taxon>
        <taxon>Metazoa</taxon>
        <taxon>Ecdysozoa</taxon>
        <taxon>Arthropoda</taxon>
        <taxon>Hexapoda</taxon>
        <taxon>Insecta</taxon>
        <taxon>Pterygota</taxon>
        <taxon>Neoptera</taxon>
        <taxon>Paraneoptera</taxon>
        <taxon>Thysanoptera</taxon>
        <taxon>Terebrantia</taxon>
        <taxon>Thripoidea</taxon>
        <taxon>Thripidae</taxon>
        <taxon>Thrips</taxon>
    </lineage>
</organism>
<feature type="region of interest" description="Disordered" evidence="1">
    <location>
        <begin position="96"/>
        <end position="165"/>
    </location>
</feature>
<keyword evidence="2" id="KW-1185">Reference proteome</keyword>